<accession>A0A7M2T0X2</accession>
<evidence type="ECO:0000313" key="4">
    <source>
        <dbReference type="Proteomes" id="UP000594205"/>
    </source>
</evidence>
<dbReference type="Gene3D" id="3.20.20.20">
    <property type="entry name" value="Dihydropteroate synthase-like"/>
    <property type="match status" value="1"/>
</dbReference>
<dbReference type="PROSITE" id="PS50972">
    <property type="entry name" value="PTERIN_BINDING"/>
    <property type="match status" value="1"/>
</dbReference>
<dbReference type="InterPro" id="IPR011005">
    <property type="entry name" value="Dihydropteroate_synth-like_sf"/>
</dbReference>
<dbReference type="InterPro" id="IPR000489">
    <property type="entry name" value="Pterin-binding_dom"/>
</dbReference>
<gene>
    <name evidence="3" type="ORF">IM697_16380</name>
</gene>
<name>A0A7M2T0X2_9ACTN</name>
<feature type="domain" description="Pterin-binding" evidence="2">
    <location>
        <begin position="1"/>
        <end position="130"/>
    </location>
</feature>
<dbReference type="KEGG" id="sfeu:IM697_16380"/>
<dbReference type="AlphaFoldDB" id="A0A7M2T0X2"/>
<reference evidence="3 4" key="1">
    <citation type="submission" date="2020-10" db="EMBL/GenBank/DDBJ databases">
        <title>Streptomyces ferrugineus complate genome analysis.</title>
        <authorList>
            <person name="Anwar N."/>
        </authorList>
    </citation>
    <scope>NUCLEOTIDE SEQUENCE [LARGE SCALE GENOMIC DNA]</scope>
    <source>
        <strain evidence="3 4">CCTCC AA2014009</strain>
    </source>
</reference>
<sequence length="130" mass="13960">MSLLRRRRTPEPGEWAERARAAGSAVLPYGEPTGQRQFAADPQANARYDDVVTDVLDELRLRIEAALEVGIPPGCLIIDPGLGFAKAPEHNWELVGHLPADRTTGQPCPARQRDAATPSARLSPDSPSGG</sequence>
<proteinExistence type="predicted"/>
<protein>
    <submittedName>
        <fullName evidence="3">Dihydropteroate synthase</fullName>
        <ecNumber evidence="3">2.5.1.15</ecNumber>
    </submittedName>
</protein>
<dbReference type="EC" id="2.5.1.15" evidence="3"/>
<evidence type="ECO:0000256" key="1">
    <source>
        <dbReference type="SAM" id="MobiDB-lite"/>
    </source>
</evidence>
<keyword evidence="3" id="KW-0808">Transferase</keyword>
<dbReference type="PANTHER" id="PTHR20941">
    <property type="entry name" value="FOLATE SYNTHESIS PROTEINS"/>
    <property type="match status" value="1"/>
</dbReference>
<dbReference type="Proteomes" id="UP000594205">
    <property type="component" value="Chromosome"/>
</dbReference>
<dbReference type="GO" id="GO:0046654">
    <property type="term" value="P:tetrahydrofolate biosynthetic process"/>
    <property type="evidence" value="ECO:0007669"/>
    <property type="project" value="TreeGrafter"/>
</dbReference>
<evidence type="ECO:0000313" key="3">
    <source>
        <dbReference type="EMBL" id="QOV41161.1"/>
    </source>
</evidence>
<dbReference type="GO" id="GO:0004156">
    <property type="term" value="F:dihydropteroate synthase activity"/>
    <property type="evidence" value="ECO:0007669"/>
    <property type="project" value="UniProtKB-EC"/>
</dbReference>
<dbReference type="SUPFAM" id="SSF51717">
    <property type="entry name" value="Dihydropteroate synthetase-like"/>
    <property type="match status" value="1"/>
</dbReference>
<evidence type="ECO:0000259" key="2">
    <source>
        <dbReference type="PROSITE" id="PS50972"/>
    </source>
</evidence>
<dbReference type="PANTHER" id="PTHR20941:SF1">
    <property type="entry name" value="FOLIC ACID SYNTHESIS PROTEIN FOL1"/>
    <property type="match status" value="1"/>
</dbReference>
<dbReference type="EMBL" id="CP063373">
    <property type="protein sequence ID" value="QOV41161.1"/>
    <property type="molecule type" value="Genomic_DNA"/>
</dbReference>
<feature type="region of interest" description="Disordered" evidence="1">
    <location>
        <begin position="98"/>
        <end position="130"/>
    </location>
</feature>
<dbReference type="GO" id="GO:0005829">
    <property type="term" value="C:cytosol"/>
    <property type="evidence" value="ECO:0007669"/>
    <property type="project" value="TreeGrafter"/>
</dbReference>
<dbReference type="InterPro" id="IPR045031">
    <property type="entry name" value="DHP_synth-like"/>
</dbReference>
<keyword evidence="4" id="KW-1185">Reference proteome</keyword>
<organism evidence="3 4">
    <name type="scientific">Streptomyces ferrugineus</name>
    <dbReference type="NCBI Taxonomy" id="1413221"/>
    <lineage>
        <taxon>Bacteria</taxon>
        <taxon>Bacillati</taxon>
        <taxon>Actinomycetota</taxon>
        <taxon>Actinomycetes</taxon>
        <taxon>Kitasatosporales</taxon>
        <taxon>Streptomycetaceae</taxon>
        <taxon>Streptomyces</taxon>
    </lineage>
</organism>
<dbReference type="Pfam" id="PF00809">
    <property type="entry name" value="Pterin_bind"/>
    <property type="match status" value="1"/>
</dbReference>